<keyword evidence="2" id="KW-1185">Reference proteome</keyword>
<reference evidence="1" key="1">
    <citation type="submission" date="2022-07" db="EMBL/GenBank/DDBJ databases">
        <title>Genome Sequence of Phlebia brevispora.</title>
        <authorList>
            <person name="Buettner E."/>
        </authorList>
    </citation>
    <scope>NUCLEOTIDE SEQUENCE</scope>
    <source>
        <strain evidence="1">MPL23</strain>
    </source>
</reference>
<sequence length="250" mass="27029">MHARRTAWSSSASSLTSDRIPSSNAQRSRGSSPIPKIKREELEASKSNEVKMLEKLRNGLRSIVETAPVVDPKGGCFCQARSHKLSSYTPVCRHCGLILCEVNLPHHACPHCRSPLLSQDDVRSLSSSLEQLIDDTLEKEEFARQQAAEEARRAAGAFPVLGAPMGDTAPQRTTVSSTSQPPLAIASPKTVAKTAAPTAAKGTVMKQKEQKEPEPVRVPHPPLEVPVISTLPAGRPWMNAKSETVTYIAV</sequence>
<dbReference type="EMBL" id="JANHOG010001388">
    <property type="protein sequence ID" value="KAJ3537907.1"/>
    <property type="molecule type" value="Genomic_DNA"/>
</dbReference>
<evidence type="ECO:0000313" key="2">
    <source>
        <dbReference type="Proteomes" id="UP001148662"/>
    </source>
</evidence>
<gene>
    <name evidence="1" type="ORF">NM688_g6597</name>
</gene>
<accession>A0ACC1SE95</accession>
<dbReference type="Proteomes" id="UP001148662">
    <property type="component" value="Unassembled WGS sequence"/>
</dbReference>
<comment type="caution">
    <text evidence="1">The sequence shown here is derived from an EMBL/GenBank/DDBJ whole genome shotgun (WGS) entry which is preliminary data.</text>
</comment>
<proteinExistence type="predicted"/>
<organism evidence="1 2">
    <name type="scientific">Phlebia brevispora</name>
    <dbReference type="NCBI Taxonomy" id="194682"/>
    <lineage>
        <taxon>Eukaryota</taxon>
        <taxon>Fungi</taxon>
        <taxon>Dikarya</taxon>
        <taxon>Basidiomycota</taxon>
        <taxon>Agaricomycotina</taxon>
        <taxon>Agaricomycetes</taxon>
        <taxon>Polyporales</taxon>
        <taxon>Meruliaceae</taxon>
        <taxon>Phlebia</taxon>
    </lineage>
</organism>
<name>A0ACC1SE95_9APHY</name>
<protein>
    <submittedName>
        <fullName evidence="1">Uncharacterized protein</fullName>
    </submittedName>
</protein>
<evidence type="ECO:0000313" key="1">
    <source>
        <dbReference type="EMBL" id="KAJ3537907.1"/>
    </source>
</evidence>